<keyword evidence="2" id="KW-0812">Transmembrane</keyword>
<evidence type="ECO:0000259" key="3">
    <source>
        <dbReference type="Pfam" id="PF00535"/>
    </source>
</evidence>
<name>A0ABD5P591_9EURY</name>
<reference evidence="4 5" key="1">
    <citation type="journal article" date="2014" name="Int. J. Syst. Evol. Microbiol.">
        <title>Complete genome sequence of Corynebacterium casei LMG S-19264T (=DSM 44701T), isolated from a smear-ripened cheese.</title>
        <authorList>
            <consortium name="US DOE Joint Genome Institute (JGI-PGF)"/>
            <person name="Walter F."/>
            <person name="Albersmeier A."/>
            <person name="Kalinowski J."/>
            <person name="Ruckert C."/>
        </authorList>
    </citation>
    <scope>NUCLEOTIDE SEQUENCE [LARGE SCALE GENOMIC DNA]</scope>
    <source>
        <strain evidence="4 5">IBRC-M 10912</strain>
    </source>
</reference>
<dbReference type="Pfam" id="PF00535">
    <property type="entry name" value="Glycos_transf_2"/>
    <property type="match status" value="2"/>
</dbReference>
<evidence type="ECO:0000313" key="5">
    <source>
        <dbReference type="Proteomes" id="UP001595821"/>
    </source>
</evidence>
<dbReference type="Gene3D" id="3.90.550.10">
    <property type="entry name" value="Spore Coat Polysaccharide Biosynthesis Protein SpsA, Chain A"/>
    <property type="match status" value="1"/>
</dbReference>
<proteinExistence type="predicted"/>
<accession>A0ABD5P591</accession>
<dbReference type="PANTHER" id="PTHR48090:SF7">
    <property type="entry name" value="RFBJ PROTEIN"/>
    <property type="match status" value="1"/>
</dbReference>
<evidence type="ECO:0000256" key="2">
    <source>
        <dbReference type="SAM" id="Phobius"/>
    </source>
</evidence>
<dbReference type="InterPro" id="IPR050256">
    <property type="entry name" value="Glycosyltransferase_2"/>
</dbReference>
<organism evidence="4 5">
    <name type="scientific">Natribaculum luteum</name>
    <dbReference type="NCBI Taxonomy" id="1586232"/>
    <lineage>
        <taxon>Archaea</taxon>
        <taxon>Methanobacteriati</taxon>
        <taxon>Methanobacteriota</taxon>
        <taxon>Stenosarchaea group</taxon>
        <taxon>Halobacteria</taxon>
        <taxon>Halobacteriales</taxon>
        <taxon>Natrialbaceae</taxon>
        <taxon>Natribaculum</taxon>
    </lineage>
</organism>
<dbReference type="InterPro" id="IPR029044">
    <property type="entry name" value="Nucleotide-diphossugar_trans"/>
</dbReference>
<feature type="transmembrane region" description="Helical" evidence="2">
    <location>
        <begin position="281"/>
        <end position="303"/>
    </location>
</feature>
<feature type="domain" description="Glycosyltransferase 2-like" evidence="3">
    <location>
        <begin position="81"/>
        <end position="204"/>
    </location>
</feature>
<dbReference type="PANTHER" id="PTHR48090">
    <property type="entry name" value="UNDECAPRENYL-PHOSPHATE 4-DEOXY-4-FORMAMIDO-L-ARABINOSE TRANSFERASE-RELATED"/>
    <property type="match status" value="1"/>
</dbReference>
<dbReference type="AlphaFoldDB" id="A0ABD5P591"/>
<evidence type="ECO:0000256" key="1">
    <source>
        <dbReference type="SAM" id="MobiDB-lite"/>
    </source>
</evidence>
<dbReference type="RefSeq" id="WP_246970817.1">
    <property type="nucleotide sequence ID" value="NZ_CP095397.1"/>
</dbReference>
<dbReference type="CDD" id="cd04179">
    <property type="entry name" value="DPM_DPG-synthase_like"/>
    <property type="match status" value="1"/>
</dbReference>
<dbReference type="Proteomes" id="UP001595821">
    <property type="component" value="Unassembled WGS sequence"/>
</dbReference>
<sequence length="347" mass="38279">MYDEHSVAVVVPAYNESGLVGDVIDTIPAFVDRIYVVDDCSTDGTWDEIERHARRRNRTAVAASTSDEDSTTSRSDDETSGAVADGSGKTVVPIRHEENRGVGGSIKTGYQHALEDEVDVTAVMAGDGQMNPDHLEWLLDPIVDGRAEYAKGNRLGGRDRSEMSTWRLFGNLTLSFLTKVSSGYWRMMDPQNGYTAISLEALERIDLERLYEEYGFSNDLLVALNTRGVRIADVSMPAVYGEEESHIQYRSFVPRLSWLLLRRFARRLSVRYLLTDFHPLALLYAVGVASGAVALAGLAAAFGRRMDGGTDAGPLTPIVLLTHAALSILLAMTFDREENEDLVVRVE</sequence>
<feature type="domain" description="Glycosyltransferase 2-like" evidence="3">
    <location>
        <begin position="9"/>
        <end position="57"/>
    </location>
</feature>
<dbReference type="InterPro" id="IPR001173">
    <property type="entry name" value="Glyco_trans_2-like"/>
</dbReference>
<keyword evidence="2" id="KW-0472">Membrane</keyword>
<gene>
    <name evidence="4" type="ORF">ACFOZ7_21220</name>
</gene>
<comment type="caution">
    <text evidence="4">The sequence shown here is derived from an EMBL/GenBank/DDBJ whole genome shotgun (WGS) entry which is preliminary data.</text>
</comment>
<dbReference type="SUPFAM" id="SSF53448">
    <property type="entry name" value="Nucleotide-diphospho-sugar transferases"/>
    <property type="match status" value="1"/>
</dbReference>
<evidence type="ECO:0000313" key="4">
    <source>
        <dbReference type="EMBL" id="MFC4249419.1"/>
    </source>
</evidence>
<keyword evidence="2" id="KW-1133">Transmembrane helix</keyword>
<dbReference type="EMBL" id="JBHSDJ010000132">
    <property type="protein sequence ID" value="MFC4249419.1"/>
    <property type="molecule type" value="Genomic_DNA"/>
</dbReference>
<protein>
    <submittedName>
        <fullName evidence="4">Glycosyltransferase family 2 protein</fullName>
    </submittedName>
</protein>
<feature type="region of interest" description="Disordered" evidence="1">
    <location>
        <begin position="54"/>
        <end position="89"/>
    </location>
</feature>
<feature type="transmembrane region" description="Helical" evidence="2">
    <location>
        <begin position="315"/>
        <end position="334"/>
    </location>
</feature>
<dbReference type="GeneID" id="71852064"/>